<keyword evidence="1" id="KW-0812">Transmembrane</keyword>
<sequence>MLCLLTLPTLLVAEFWLQLISGVTLLLLLMLIFLKYTFTIKNNTITYTTTLFGQILYTKEVQAADIVRVTFKRFNWATRLAVIKTSKGLPIRVALFKPETVFEDLTIFCKDYNVPYTKTKDYQILEKLG</sequence>
<accession>A0ABZ0RZI2</accession>
<dbReference type="Proteomes" id="UP001322664">
    <property type="component" value="Chromosome"/>
</dbReference>
<reference evidence="2 3" key="1">
    <citation type="submission" date="2023-09" db="EMBL/GenBank/DDBJ databases">
        <authorList>
            <person name="Page C.A."/>
            <person name="Perez-Diaz I.M."/>
        </authorList>
    </citation>
    <scope>NUCLEOTIDE SEQUENCE [LARGE SCALE GENOMIC DNA]</scope>
    <source>
        <strain evidence="2 3">Ll15</strain>
    </source>
</reference>
<feature type="transmembrane region" description="Helical" evidence="1">
    <location>
        <begin position="15"/>
        <end position="34"/>
    </location>
</feature>
<evidence type="ECO:0000313" key="2">
    <source>
        <dbReference type="EMBL" id="WPK12646.1"/>
    </source>
</evidence>
<keyword evidence="1" id="KW-1133">Transmembrane helix</keyword>
<protein>
    <submittedName>
        <fullName evidence="2">Diguanylate cyclase</fullName>
    </submittedName>
</protein>
<organism evidence="2 3">
    <name type="scientific">Lysinibacillus louembei</name>
    <dbReference type="NCBI Taxonomy" id="1470088"/>
    <lineage>
        <taxon>Bacteria</taxon>
        <taxon>Bacillati</taxon>
        <taxon>Bacillota</taxon>
        <taxon>Bacilli</taxon>
        <taxon>Bacillales</taxon>
        <taxon>Bacillaceae</taxon>
        <taxon>Lysinibacillus</taxon>
    </lineage>
</organism>
<evidence type="ECO:0000256" key="1">
    <source>
        <dbReference type="SAM" id="Phobius"/>
    </source>
</evidence>
<evidence type="ECO:0000313" key="3">
    <source>
        <dbReference type="Proteomes" id="UP001322664"/>
    </source>
</evidence>
<proteinExistence type="predicted"/>
<dbReference type="RefSeq" id="WP_319837349.1">
    <property type="nucleotide sequence ID" value="NZ_CP137624.1"/>
</dbReference>
<keyword evidence="3" id="KW-1185">Reference proteome</keyword>
<keyword evidence="1" id="KW-0472">Membrane</keyword>
<name>A0ABZ0RZI2_9BACI</name>
<gene>
    <name evidence="2" type="ORF">R6U77_02805</name>
</gene>
<dbReference type="EMBL" id="CP137624">
    <property type="protein sequence ID" value="WPK12646.1"/>
    <property type="molecule type" value="Genomic_DNA"/>
</dbReference>